<reference evidence="2 3" key="1">
    <citation type="journal article" date="2019" name="Commun. Biol.">
        <title>The bagworm genome reveals a unique fibroin gene that provides high tensile strength.</title>
        <authorList>
            <person name="Kono N."/>
            <person name="Nakamura H."/>
            <person name="Ohtoshi R."/>
            <person name="Tomita M."/>
            <person name="Numata K."/>
            <person name="Arakawa K."/>
        </authorList>
    </citation>
    <scope>NUCLEOTIDE SEQUENCE [LARGE SCALE GENOMIC DNA]</scope>
</reference>
<organism evidence="2 3">
    <name type="scientific">Eumeta variegata</name>
    <name type="common">Bagworm moth</name>
    <name type="synonym">Eumeta japonica</name>
    <dbReference type="NCBI Taxonomy" id="151549"/>
    <lineage>
        <taxon>Eukaryota</taxon>
        <taxon>Metazoa</taxon>
        <taxon>Ecdysozoa</taxon>
        <taxon>Arthropoda</taxon>
        <taxon>Hexapoda</taxon>
        <taxon>Insecta</taxon>
        <taxon>Pterygota</taxon>
        <taxon>Neoptera</taxon>
        <taxon>Endopterygota</taxon>
        <taxon>Lepidoptera</taxon>
        <taxon>Glossata</taxon>
        <taxon>Ditrysia</taxon>
        <taxon>Tineoidea</taxon>
        <taxon>Psychidae</taxon>
        <taxon>Oiketicinae</taxon>
        <taxon>Eumeta</taxon>
    </lineage>
</organism>
<gene>
    <name evidence="2" type="ORF">EVAR_39942_1</name>
</gene>
<proteinExistence type="predicted"/>
<comment type="caution">
    <text evidence="2">The sequence shown here is derived from an EMBL/GenBank/DDBJ whole genome shotgun (WGS) entry which is preliminary data.</text>
</comment>
<protein>
    <submittedName>
        <fullName evidence="2">Uncharacterized protein</fullName>
    </submittedName>
</protein>
<keyword evidence="3" id="KW-1185">Reference proteome</keyword>
<dbReference type="EMBL" id="BGZK01000713">
    <property type="protein sequence ID" value="GBP57303.1"/>
    <property type="molecule type" value="Genomic_DNA"/>
</dbReference>
<evidence type="ECO:0000313" key="3">
    <source>
        <dbReference type="Proteomes" id="UP000299102"/>
    </source>
</evidence>
<dbReference type="Proteomes" id="UP000299102">
    <property type="component" value="Unassembled WGS sequence"/>
</dbReference>
<name>A0A4C1X2B5_EUMVA</name>
<feature type="region of interest" description="Disordered" evidence="1">
    <location>
        <begin position="79"/>
        <end position="99"/>
    </location>
</feature>
<sequence>MALEAPPTETIEDGDEKRARLEFITAGRVRRRTRRSFTWGLVWVQARGEAVKRHDGTTSADDSENSMLHSYVPLSISGCSLHPPQRGRQSPTGGAPAARRSIRWKSFDFGRRLLRSQAAL</sequence>
<accession>A0A4C1X2B5</accession>
<evidence type="ECO:0000313" key="2">
    <source>
        <dbReference type="EMBL" id="GBP57303.1"/>
    </source>
</evidence>
<evidence type="ECO:0000256" key="1">
    <source>
        <dbReference type="SAM" id="MobiDB-lite"/>
    </source>
</evidence>
<dbReference type="AlphaFoldDB" id="A0A4C1X2B5"/>